<dbReference type="CDD" id="cd18585">
    <property type="entry name" value="ABC_6TM_CydC"/>
    <property type="match status" value="1"/>
</dbReference>
<dbReference type="Gene3D" id="3.40.50.300">
    <property type="entry name" value="P-loop containing nucleotide triphosphate hydrolases"/>
    <property type="match status" value="1"/>
</dbReference>
<accession>G3IYC8</accession>
<dbReference type="GO" id="GO:0005886">
    <property type="term" value="C:plasma membrane"/>
    <property type="evidence" value="ECO:0007669"/>
    <property type="project" value="UniProtKB-SubCell"/>
</dbReference>
<dbReference type="Gene3D" id="1.20.1560.10">
    <property type="entry name" value="ABC transporter type 1, transmembrane domain"/>
    <property type="match status" value="1"/>
</dbReference>
<dbReference type="InterPro" id="IPR039421">
    <property type="entry name" value="Type_1_exporter"/>
</dbReference>
<dbReference type="InterPro" id="IPR003593">
    <property type="entry name" value="AAA+_ATPase"/>
</dbReference>
<dbReference type="PANTHER" id="PTHR43394">
    <property type="entry name" value="ATP-DEPENDENT PERMEASE MDL1, MITOCHONDRIAL"/>
    <property type="match status" value="1"/>
</dbReference>
<name>G3IYC8_METTV</name>
<evidence type="ECO:0000256" key="3">
    <source>
        <dbReference type="ARBA" id="ARBA00022741"/>
    </source>
</evidence>
<organism evidence="10 11">
    <name type="scientific">Methylobacter tundripaludum (strain ATCC BAA-1195 / DSM 17260 / SV96)</name>
    <dbReference type="NCBI Taxonomy" id="697282"/>
    <lineage>
        <taxon>Bacteria</taxon>
        <taxon>Pseudomonadati</taxon>
        <taxon>Pseudomonadota</taxon>
        <taxon>Gammaproteobacteria</taxon>
        <taxon>Methylococcales</taxon>
        <taxon>Methylococcaceae</taxon>
        <taxon>Methylobacter</taxon>
    </lineage>
</organism>
<keyword evidence="10" id="KW-0378">Hydrolase</keyword>
<keyword evidence="11" id="KW-1185">Reference proteome</keyword>
<evidence type="ECO:0000259" key="9">
    <source>
        <dbReference type="PROSITE" id="PS50929"/>
    </source>
</evidence>
<dbReference type="NCBIfam" id="TIGR02868">
    <property type="entry name" value="CydC"/>
    <property type="match status" value="1"/>
</dbReference>
<dbReference type="GO" id="GO:0034775">
    <property type="term" value="P:glutathione transmembrane transport"/>
    <property type="evidence" value="ECO:0007669"/>
    <property type="project" value="InterPro"/>
</dbReference>
<dbReference type="Proteomes" id="UP000004664">
    <property type="component" value="Unassembled WGS sequence"/>
</dbReference>
<dbReference type="PROSITE" id="PS50929">
    <property type="entry name" value="ABC_TM1F"/>
    <property type="match status" value="1"/>
</dbReference>
<evidence type="ECO:0000256" key="2">
    <source>
        <dbReference type="ARBA" id="ARBA00022692"/>
    </source>
</evidence>
<dbReference type="GO" id="GO:0016887">
    <property type="term" value="F:ATP hydrolysis activity"/>
    <property type="evidence" value="ECO:0007669"/>
    <property type="project" value="InterPro"/>
</dbReference>
<protein>
    <submittedName>
        <fullName evidence="10">ABC transporter, CydDC cysteine exporter (CydDC-E) family, permease/ATP-binding protein CydC</fullName>
        <ecNumber evidence="10">3.6.3.44</ecNumber>
    </submittedName>
</protein>
<dbReference type="InterPro" id="IPR027417">
    <property type="entry name" value="P-loop_NTPase"/>
</dbReference>
<dbReference type="GO" id="GO:0045454">
    <property type="term" value="P:cell redox homeostasis"/>
    <property type="evidence" value="ECO:0007669"/>
    <property type="project" value="InterPro"/>
</dbReference>
<dbReference type="RefSeq" id="WP_006893635.1">
    <property type="nucleotide sequence ID" value="NZ_JH109153.1"/>
</dbReference>
<dbReference type="SMART" id="SM00382">
    <property type="entry name" value="AAA"/>
    <property type="match status" value="1"/>
</dbReference>
<dbReference type="InterPro" id="IPR036640">
    <property type="entry name" value="ABC1_TM_sf"/>
</dbReference>
<feature type="transmembrane region" description="Helical" evidence="7">
    <location>
        <begin position="41"/>
        <end position="65"/>
    </location>
</feature>
<evidence type="ECO:0000259" key="8">
    <source>
        <dbReference type="PROSITE" id="PS50893"/>
    </source>
</evidence>
<proteinExistence type="predicted"/>
<keyword evidence="2 7" id="KW-0812">Transmembrane</keyword>
<keyword evidence="5 7" id="KW-1133">Transmembrane helix</keyword>
<dbReference type="eggNOG" id="COG4987">
    <property type="taxonomic scope" value="Bacteria"/>
</dbReference>
<dbReference type="PROSITE" id="PS50893">
    <property type="entry name" value="ABC_TRANSPORTER_2"/>
    <property type="match status" value="1"/>
</dbReference>
<reference evidence="10 11" key="1">
    <citation type="submission" date="2011-06" db="EMBL/GenBank/DDBJ databases">
        <title>Genomic sequence of Methylobacter tundripaludum SV96.</title>
        <authorList>
            <consortium name="US DOE Joint Genome Institute"/>
            <person name="Lucas S."/>
            <person name="Han J."/>
            <person name="Lapidus A."/>
            <person name="Cheng J.-F."/>
            <person name="Goodwin L."/>
            <person name="Pitluck S."/>
            <person name="Held B."/>
            <person name="Detter J.C."/>
            <person name="Han C."/>
            <person name="Tapia R."/>
            <person name="Land M."/>
            <person name="Hauser L."/>
            <person name="Kyrpides N."/>
            <person name="Ivanova N."/>
            <person name="Ovchinnikova G."/>
            <person name="Pagani I."/>
            <person name="Klotz M.G."/>
            <person name="Dispirito A.A."/>
            <person name="Murrell J.C."/>
            <person name="Dunfield P."/>
            <person name="Kalyuzhnaya M.G."/>
            <person name="Svenning M."/>
            <person name="Trotsenko Y.A."/>
            <person name="Stein L.Y."/>
            <person name="Woyke T."/>
        </authorList>
    </citation>
    <scope>NUCLEOTIDE SEQUENCE [LARGE SCALE GENOMIC DNA]</scope>
    <source>
        <strain evidence="11">ATCC BAA-1195 / DSM 17260 / SV96</strain>
    </source>
</reference>
<dbReference type="EC" id="3.6.3.44" evidence="10"/>
<feature type="transmembrane region" description="Helical" evidence="7">
    <location>
        <begin position="247"/>
        <end position="274"/>
    </location>
</feature>
<keyword evidence="6 7" id="KW-0472">Membrane</keyword>
<keyword evidence="4 10" id="KW-0067">ATP-binding</keyword>
<feature type="transmembrane region" description="Helical" evidence="7">
    <location>
        <begin position="165"/>
        <end position="185"/>
    </location>
</feature>
<gene>
    <name evidence="10" type="ORF">Mettu_4309</name>
</gene>
<evidence type="ECO:0000256" key="1">
    <source>
        <dbReference type="ARBA" id="ARBA00004651"/>
    </source>
</evidence>
<keyword evidence="3" id="KW-0547">Nucleotide-binding</keyword>
<dbReference type="HOGENOM" id="CLU_000604_84_9_6"/>
<evidence type="ECO:0000256" key="4">
    <source>
        <dbReference type="ARBA" id="ARBA00022840"/>
    </source>
</evidence>
<evidence type="ECO:0000256" key="5">
    <source>
        <dbReference type="ARBA" id="ARBA00022989"/>
    </source>
</evidence>
<dbReference type="PROSITE" id="PS00211">
    <property type="entry name" value="ABC_TRANSPORTER_1"/>
    <property type="match status" value="1"/>
</dbReference>
<evidence type="ECO:0000313" key="10">
    <source>
        <dbReference type="EMBL" id="EGW21150.1"/>
    </source>
</evidence>
<dbReference type="SUPFAM" id="SSF90123">
    <property type="entry name" value="ABC transporter transmembrane region"/>
    <property type="match status" value="1"/>
</dbReference>
<evidence type="ECO:0000313" key="11">
    <source>
        <dbReference type="Proteomes" id="UP000004664"/>
    </source>
</evidence>
<feature type="transmembrane region" description="Helical" evidence="7">
    <location>
        <begin position="286"/>
        <end position="309"/>
    </location>
</feature>
<dbReference type="Pfam" id="PF00005">
    <property type="entry name" value="ABC_tran"/>
    <property type="match status" value="1"/>
</dbReference>
<dbReference type="InterPro" id="IPR003439">
    <property type="entry name" value="ABC_transporter-like_ATP-bd"/>
</dbReference>
<comment type="subcellular location">
    <subcellularLocation>
        <location evidence="1">Cell membrane</location>
        <topology evidence="1">Multi-pass membrane protein</topology>
    </subcellularLocation>
</comment>
<dbReference type="STRING" id="697282.Mettu_4309"/>
<dbReference type="InterPro" id="IPR011527">
    <property type="entry name" value="ABC1_TM_dom"/>
</dbReference>
<dbReference type="GO" id="GO:0015421">
    <property type="term" value="F:ABC-type oligopeptide transporter activity"/>
    <property type="evidence" value="ECO:0007669"/>
    <property type="project" value="TreeGrafter"/>
</dbReference>
<dbReference type="InterPro" id="IPR017871">
    <property type="entry name" value="ABC_transporter-like_CS"/>
</dbReference>
<dbReference type="GO" id="GO:0005524">
    <property type="term" value="F:ATP binding"/>
    <property type="evidence" value="ECO:0007669"/>
    <property type="project" value="UniProtKB-KW"/>
</dbReference>
<evidence type="ECO:0000256" key="6">
    <source>
        <dbReference type="ARBA" id="ARBA00023136"/>
    </source>
</evidence>
<dbReference type="InterPro" id="IPR014223">
    <property type="entry name" value="ABC_CydC/D"/>
</dbReference>
<feature type="domain" description="ABC transporter" evidence="8">
    <location>
        <begin position="358"/>
        <end position="574"/>
    </location>
</feature>
<feature type="transmembrane region" description="Helical" evidence="7">
    <location>
        <begin position="137"/>
        <end position="159"/>
    </location>
</feature>
<sequence>MKDLWFFLKLFKPHSAWLAGGILLALLTAFASIALLTLSGWFISASAIAGLVAIDGNTLVFNFMLPAAQIRALAISRTLGRYGERVVTHEATFRVLAGIRSWFFQQLIPLVPGRLSAMRSGDLLSRMTADIDALDALYLRLLAPAVVAAIGVIGVTVFLAFYAPVISLATGLMLMIAAVWVPWIFNRLGRAGAEEIVVLAANFRIRQLDMIQGLADLIANRAYGRFSDKLGQFSDLMINIQRRNNRLSAISSAFTLLLSQLTLLMALTLAAISFKDGLLSGADSALVVFCVIAAFELVTPLPQAMQMLAKTQKAARRIRQVTEMSPAITPSTGFCPPLPSGEGWGEGFQRPLPGRYDLQLNEVSFRYSDQQGRVLNNISLAIPQGAKVAIVGPSGSGKTTLLQLIMRYYDPEQGSVLLAGQNIRQFDADELMSCFGVLSQRSQLFAATIKENLLLAKPDATATELNAAVKAAGLENFIGYLPEGLETWVGESGVKVSGGEARRIALARLYLKNAPVLILDEPTEGLDGDTERDVFTALADFARDKTVVMVTHREAGLGWVDVVYGMEHGVLCEL</sequence>
<dbReference type="OrthoDB" id="6336411at2"/>
<feature type="domain" description="ABC transmembrane type-1" evidence="9">
    <location>
        <begin position="19"/>
        <end position="310"/>
    </location>
</feature>
<evidence type="ECO:0000256" key="7">
    <source>
        <dbReference type="SAM" id="Phobius"/>
    </source>
</evidence>
<dbReference type="EMBL" id="JH109153">
    <property type="protein sequence ID" value="EGW21150.1"/>
    <property type="molecule type" value="Genomic_DNA"/>
</dbReference>
<dbReference type="PANTHER" id="PTHR43394:SF1">
    <property type="entry name" value="ATP-BINDING CASSETTE SUB-FAMILY B MEMBER 10, MITOCHONDRIAL"/>
    <property type="match status" value="1"/>
</dbReference>
<dbReference type="AlphaFoldDB" id="G3IYC8"/>
<dbReference type="SUPFAM" id="SSF52540">
    <property type="entry name" value="P-loop containing nucleoside triphosphate hydrolases"/>
    <property type="match status" value="1"/>
</dbReference>